<dbReference type="GO" id="GO:0003824">
    <property type="term" value="F:catalytic activity"/>
    <property type="evidence" value="ECO:0007669"/>
    <property type="project" value="InterPro"/>
</dbReference>
<dbReference type="GO" id="GO:0007508">
    <property type="term" value="P:larval heart development"/>
    <property type="evidence" value="ECO:0007669"/>
    <property type="project" value="TreeGrafter"/>
</dbReference>
<reference evidence="2 3" key="1">
    <citation type="submission" date="2020-08" db="EMBL/GenBank/DDBJ databases">
        <authorList>
            <person name="Koutsovoulos G."/>
            <person name="Danchin GJ E."/>
        </authorList>
    </citation>
    <scope>NUCLEOTIDE SEQUENCE [LARGE SCALE GENOMIC DNA]</scope>
</reference>
<protein>
    <recommendedName>
        <fullName evidence="1">Reverse transcriptase domain-containing protein</fullName>
    </recommendedName>
</protein>
<dbReference type="PANTHER" id="PTHR33395:SF22">
    <property type="entry name" value="REVERSE TRANSCRIPTASE DOMAIN-CONTAINING PROTEIN"/>
    <property type="match status" value="1"/>
</dbReference>
<name>A0A6V7X3L0_MELEN</name>
<organism evidence="2 3">
    <name type="scientific">Meloidogyne enterolobii</name>
    <name type="common">Root-knot nematode worm</name>
    <name type="synonym">Meloidogyne mayaguensis</name>
    <dbReference type="NCBI Taxonomy" id="390850"/>
    <lineage>
        <taxon>Eukaryota</taxon>
        <taxon>Metazoa</taxon>
        <taxon>Ecdysozoa</taxon>
        <taxon>Nematoda</taxon>
        <taxon>Chromadorea</taxon>
        <taxon>Rhabditida</taxon>
        <taxon>Tylenchina</taxon>
        <taxon>Tylenchomorpha</taxon>
        <taxon>Tylenchoidea</taxon>
        <taxon>Meloidogynidae</taxon>
        <taxon>Meloidogyninae</taxon>
        <taxon>Meloidogyne</taxon>
    </lineage>
</organism>
<gene>
    <name evidence="2" type="ORF">MENT_LOCUS46801</name>
</gene>
<dbReference type="Pfam" id="PF14529">
    <property type="entry name" value="Exo_endo_phos_2"/>
    <property type="match status" value="1"/>
</dbReference>
<dbReference type="GO" id="GO:0031012">
    <property type="term" value="C:extracellular matrix"/>
    <property type="evidence" value="ECO:0007669"/>
    <property type="project" value="TreeGrafter"/>
</dbReference>
<dbReference type="InterPro" id="IPR000477">
    <property type="entry name" value="RT_dom"/>
</dbReference>
<dbReference type="CDD" id="cd01650">
    <property type="entry name" value="RT_nLTR_like"/>
    <property type="match status" value="1"/>
</dbReference>
<evidence type="ECO:0000259" key="1">
    <source>
        <dbReference type="PROSITE" id="PS50878"/>
    </source>
</evidence>
<dbReference type="EMBL" id="CAJEWN010001060">
    <property type="protein sequence ID" value="CAD2193829.1"/>
    <property type="molecule type" value="Genomic_DNA"/>
</dbReference>
<dbReference type="AlphaFoldDB" id="A0A6V7X3L0"/>
<accession>A0A6V7X3L0</accession>
<dbReference type="InterPro" id="IPR043502">
    <property type="entry name" value="DNA/RNA_pol_sf"/>
</dbReference>
<dbReference type="PRINTS" id="PR01345">
    <property type="entry name" value="CERVTRCPTASE"/>
</dbReference>
<evidence type="ECO:0000313" key="3">
    <source>
        <dbReference type="Proteomes" id="UP000580250"/>
    </source>
</evidence>
<dbReference type="PROSITE" id="PS50878">
    <property type="entry name" value="RT_POL"/>
    <property type="match status" value="1"/>
</dbReference>
<evidence type="ECO:0000313" key="2">
    <source>
        <dbReference type="EMBL" id="CAD2193829.1"/>
    </source>
</evidence>
<dbReference type="Gene3D" id="3.60.10.10">
    <property type="entry name" value="Endonuclease/exonuclease/phosphatase"/>
    <property type="match status" value="1"/>
</dbReference>
<feature type="domain" description="Reverse transcriptase" evidence="1">
    <location>
        <begin position="456"/>
        <end position="727"/>
    </location>
</feature>
<sequence length="926" mass="107522">MEKQSLKNKLSNLHFLLLENRYKLIGVTESWLTDIVDDNLLLHGTPYNIIRTDRANGRGGGTCLFISNKIPFIKIEIPQTLSEISCIDLLTPDEKIRIILIYRSITKETIKDFKSILQILYDISAVSYPLILLGDFNLPNIDWENYSTQTKNTKETLFLEYIQSLGLKQKIDKPTRGVNILDLLLTNEDELIKAITINPPISKSDHNTIEFEISSTNNYQDNNYTYPNFRKANYEIINAHFSTINWNLVFTQCSDINQLYFTFQSIIHNVICSFVPESKVKSNNLKKPEHIEKMTLYLKNLWKQKSTPELTRKISYVSKRIDSETNKFLKNREKHKTQTISQKFSYISSFLKSKNRKITSILDKNNQLVYADNKIAQILSTQFSSVFNKNSLDNADLNSITNQNTCQSVIINELQIFDLLSKLPEKTNSSYDSIPCIFLKKCAKSLYYPLYYIFSYSLMTSTLPEIWKQSIIIPIPKTLKIPKIEEFRPISLLCSITKVIEQIIANHISIYVEQNGILPDCQHGFRPNKSVTTQLIEVQDDISFALDNKNLINIVYFDLAKAFDSIPHERLLTKLKVIGIEKSLLKWISNYLHNRKSVVKIGNEYSEQFSITSGVPQGSILGPLLFNIYLSDLPTFCYTPEIKIKLFADDIKAYQILKKTDLSNNSLQLFINKFIQYCNTNGLNISLNKCSVLYIGKSNPKLQYSIGNHKIFQISNEDKNRDLGIFFTSKFKFNKHIQTISLRANRNCYALIKSLKSQDPKILIEAFNIYVRSIIEFGSPVWNSLTKKNIKLIENIQKRYLRFVYKRITKVKIEDIPPYKTLLQHFKVESLESRRLKADLKLFHQNIFGKIKINHNNSYIIKQTKTRGEKYKIQPTRCSTMIRYNSFFVRTARIYSLIPIEIKKNTPKMFSKLLEQLDISNILNDK</sequence>
<dbReference type="SUPFAM" id="SSF56672">
    <property type="entry name" value="DNA/RNA polymerases"/>
    <property type="match status" value="1"/>
</dbReference>
<dbReference type="InterPro" id="IPR005135">
    <property type="entry name" value="Endo/exonuclease/phosphatase"/>
</dbReference>
<dbReference type="Proteomes" id="UP000580250">
    <property type="component" value="Unassembled WGS sequence"/>
</dbReference>
<dbReference type="InterPro" id="IPR036691">
    <property type="entry name" value="Endo/exonu/phosph_ase_sf"/>
</dbReference>
<dbReference type="OrthoDB" id="410104at2759"/>
<dbReference type="GO" id="GO:0061343">
    <property type="term" value="P:cell adhesion involved in heart morphogenesis"/>
    <property type="evidence" value="ECO:0007669"/>
    <property type="project" value="TreeGrafter"/>
</dbReference>
<comment type="caution">
    <text evidence="2">The sequence shown here is derived from an EMBL/GenBank/DDBJ whole genome shotgun (WGS) entry which is preliminary data.</text>
</comment>
<dbReference type="Pfam" id="PF00078">
    <property type="entry name" value="RVT_1"/>
    <property type="match status" value="1"/>
</dbReference>
<proteinExistence type="predicted"/>
<dbReference type="SUPFAM" id="SSF56219">
    <property type="entry name" value="DNase I-like"/>
    <property type="match status" value="1"/>
</dbReference>
<dbReference type="PANTHER" id="PTHR33395">
    <property type="entry name" value="TRANSCRIPTASE, PUTATIVE-RELATED-RELATED"/>
    <property type="match status" value="1"/>
</dbReference>